<sequence length="358" mass="41564">MRNSVLAARANRYSTVVDVRRVYDNDNGGEYDNDGVRCFRPRSLAVRDFTAGIRRKHPMTSAIQERAGSVSPCSVQCHGDLRQARSVREQEILRHVHRFQYSYAATQRNVTGIEAEILNDRRIQLRTLSEQFNIGSPLRYEVGSFNGEKLKRRMMKSIGKCCDEIYSIPSEMYIRVGDHQHIDGSDNVLYSLRRHLRKLKRVAERELSPVESPFLWIAKKKIDCRQRRIVGDHAEARLEDSFQSHEATFHTHCSDDSGLYRRRLLRGHFSYLRKSRIWGRKIEMLAKTWHEIGFRSDVLRPANGAHIEVELPTVRLTEPSVYNQSRLKIVVNTNSFELVLSSVCLRRIPISLTRNCLK</sequence>
<dbReference type="EMBL" id="JAJSOF020000025">
    <property type="protein sequence ID" value="KAJ4434681.1"/>
    <property type="molecule type" value="Genomic_DNA"/>
</dbReference>
<comment type="caution">
    <text evidence="1">The sequence shown here is derived from an EMBL/GenBank/DDBJ whole genome shotgun (WGS) entry which is preliminary data.</text>
</comment>
<protein>
    <submittedName>
        <fullName evidence="1">Uncharacterized protein</fullName>
    </submittedName>
</protein>
<accession>A0ABQ8SKM8</accession>
<keyword evidence="2" id="KW-1185">Reference proteome</keyword>
<reference evidence="1 2" key="1">
    <citation type="journal article" date="2022" name="Allergy">
        <title>Genome assembly and annotation of Periplaneta americana reveal a comprehensive cockroach allergen profile.</title>
        <authorList>
            <person name="Wang L."/>
            <person name="Xiong Q."/>
            <person name="Saelim N."/>
            <person name="Wang L."/>
            <person name="Nong W."/>
            <person name="Wan A.T."/>
            <person name="Shi M."/>
            <person name="Liu X."/>
            <person name="Cao Q."/>
            <person name="Hui J.H.L."/>
            <person name="Sookrung N."/>
            <person name="Leung T.F."/>
            <person name="Tungtrongchitr A."/>
            <person name="Tsui S.K.W."/>
        </authorList>
    </citation>
    <scope>NUCLEOTIDE SEQUENCE [LARGE SCALE GENOMIC DNA]</scope>
    <source>
        <strain evidence="1">PWHHKU_190912</strain>
    </source>
</reference>
<evidence type="ECO:0000313" key="1">
    <source>
        <dbReference type="EMBL" id="KAJ4434681.1"/>
    </source>
</evidence>
<name>A0ABQ8SKM8_PERAM</name>
<dbReference type="Proteomes" id="UP001148838">
    <property type="component" value="Unassembled WGS sequence"/>
</dbReference>
<evidence type="ECO:0000313" key="2">
    <source>
        <dbReference type="Proteomes" id="UP001148838"/>
    </source>
</evidence>
<proteinExistence type="predicted"/>
<gene>
    <name evidence="1" type="ORF">ANN_23249</name>
</gene>
<organism evidence="1 2">
    <name type="scientific">Periplaneta americana</name>
    <name type="common">American cockroach</name>
    <name type="synonym">Blatta americana</name>
    <dbReference type="NCBI Taxonomy" id="6978"/>
    <lineage>
        <taxon>Eukaryota</taxon>
        <taxon>Metazoa</taxon>
        <taxon>Ecdysozoa</taxon>
        <taxon>Arthropoda</taxon>
        <taxon>Hexapoda</taxon>
        <taxon>Insecta</taxon>
        <taxon>Pterygota</taxon>
        <taxon>Neoptera</taxon>
        <taxon>Polyneoptera</taxon>
        <taxon>Dictyoptera</taxon>
        <taxon>Blattodea</taxon>
        <taxon>Blattoidea</taxon>
        <taxon>Blattidae</taxon>
        <taxon>Blattinae</taxon>
        <taxon>Periplaneta</taxon>
    </lineage>
</organism>